<keyword evidence="2" id="KW-1185">Reference proteome</keyword>
<protein>
    <submittedName>
        <fullName evidence="1">Uncharacterized protein</fullName>
    </submittedName>
</protein>
<sequence>MISKLPRTEIRERQSAILAKSVILARLRELEYVILLFTGEFSAFRGNKTL</sequence>
<dbReference type="EMBL" id="BMHE01000021">
    <property type="protein sequence ID" value="GFZ89393.1"/>
    <property type="molecule type" value="Genomic_DNA"/>
</dbReference>
<comment type="caution">
    <text evidence="1">The sequence shown here is derived from an EMBL/GenBank/DDBJ whole genome shotgun (WGS) entry which is preliminary data.</text>
</comment>
<organism evidence="1 2">
    <name type="scientific">Paenibacillus marchantiophytorum</name>
    <dbReference type="NCBI Taxonomy" id="1619310"/>
    <lineage>
        <taxon>Bacteria</taxon>
        <taxon>Bacillati</taxon>
        <taxon>Bacillota</taxon>
        <taxon>Bacilli</taxon>
        <taxon>Bacillales</taxon>
        <taxon>Paenibacillaceae</taxon>
        <taxon>Paenibacillus</taxon>
    </lineage>
</organism>
<gene>
    <name evidence="1" type="ORF">GCM10008018_39400</name>
</gene>
<reference evidence="2" key="1">
    <citation type="journal article" date="2019" name="Int. J. Syst. Evol. Microbiol.">
        <title>The Global Catalogue of Microorganisms (GCM) 10K type strain sequencing project: providing services to taxonomists for standard genome sequencing and annotation.</title>
        <authorList>
            <consortium name="The Broad Institute Genomics Platform"/>
            <consortium name="The Broad Institute Genome Sequencing Center for Infectious Disease"/>
            <person name="Wu L."/>
            <person name="Ma J."/>
        </authorList>
    </citation>
    <scope>NUCLEOTIDE SEQUENCE [LARGE SCALE GENOMIC DNA]</scope>
    <source>
        <strain evidence="2">CGMCC 1.15043</strain>
    </source>
</reference>
<dbReference type="Proteomes" id="UP000615455">
    <property type="component" value="Unassembled WGS sequence"/>
</dbReference>
<evidence type="ECO:0000313" key="2">
    <source>
        <dbReference type="Proteomes" id="UP000615455"/>
    </source>
</evidence>
<evidence type="ECO:0000313" key="1">
    <source>
        <dbReference type="EMBL" id="GFZ89393.1"/>
    </source>
</evidence>
<proteinExistence type="predicted"/>
<name>A0ABQ1EVP2_9BACL</name>
<accession>A0ABQ1EVP2</accession>
<dbReference type="RefSeq" id="WP_189014204.1">
    <property type="nucleotide sequence ID" value="NZ_BMHE01000021.1"/>
</dbReference>